<reference evidence="3 5" key="1">
    <citation type="journal article" date="2019" name="Nat. Microbiol.">
        <title>Expanding anaerobic alkane metabolism in the domain of Archaea.</title>
        <authorList>
            <person name="Wang Y."/>
            <person name="Wegener G."/>
            <person name="Hou J."/>
            <person name="Wang F."/>
            <person name="Xiao X."/>
        </authorList>
    </citation>
    <scope>NUCLEOTIDE SEQUENCE [LARGE SCALE GENOMIC DNA]</scope>
    <source>
        <strain evidence="3">WYZ-LMO11</strain>
    </source>
</reference>
<proteinExistence type="predicted"/>
<feature type="domain" description="Glycosyltransferase subfamily 4-like N-terminal" evidence="1">
    <location>
        <begin position="24"/>
        <end position="177"/>
    </location>
</feature>
<evidence type="ECO:0000259" key="1">
    <source>
        <dbReference type="Pfam" id="PF13439"/>
    </source>
</evidence>
<evidence type="ECO:0000313" key="3">
    <source>
        <dbReference type="EMBL" id="TDA38145.1"/>
    </source>
</evidence>
<evidence type="ECO:0000313" key="5">
    <source>
        <dbReference type="Proteomes" id="UP000317265"/>
    </source>
</evidence>
<dbReference type="Proteomes" id="UP000316080">
    <property type="component" value="Unassembled WGS sequence"/>
</dbReference>
<dbReference type="InterPro" id="IPR028098">
    <property type="entry name" value="Glyco_trans_4-like_N"/>
</dbReference>
<dbReference type="EMBL" id="RXIH01000035">
    <property type="protein sequence ID" value="RZN55799.1"/>
    <property type="molecule type" value="Genomic_DNA"/>
</dbReference>
<reference evidence="2 4" key="2">
    <citation type="journal article" date="2019" name="Nat. Microbiol.">
        <title>Wide diversity of methane and short-chain alkane metabolisms in uncultured archaea.</title>
        <authorList>
            <person name="Borrel G."/>
            <person name="Adam P.S."/>
            <person name="McKay L.J."/>
            <person name="Chen L.X."/>
            <person name="Sierra-Garcia I.N."/>
            <person name="Sieber C.M."/>
            <person name="Letourneur Q."/>
            <person name="Ghozlane A."/>
            <person name="Andersen G.L."/>
            <person name="Li W.J."/>
            <person name="Hallam S.J."/>
            <person name="Muyzer G."/>
            <person name="de Oliveira V.M."/>
            <person name="Inskeep W.P."/>
            <person name="Banfield J.F."/>
            <person name="Gribaldo S."/>
        </authorList>
    </citation>
    <scope>NUCLEOTIDE SEQUENCE [LARGE SCALE GENOMIC DNA]</scope>
    <source>
        <strain evidence="2">Verst-YHS</strain>
    </source>
</reference>
<sequence length="194" mass="22599">MKPIIHITWEYPPFSIGELSNWLYDIIPKLAKYYPLVVVTRGNEDSIIKSNNLTIYRVGSLHKTYPHVLIYAHMLNLDFVRAVSNVIHSNNGALLIHSHDWISSIAAYYVSSYLKCPFLISVYTTEIKRAGRIDSLLKMGIFDIEKKCFKNADIIIVKNEEIKNHLIIDYNIDENKIFFGRNHDEILSIYRRII</sequence>
<gene>
    <name evidence="3" type="ORF">DSO09_05005</name>
    <name evidence="2" type="ORF">EF809_04455</name>
</gene>
<accession>A0A523BB51</accession>
<dbReference type="Proteomes" id="UP000317265">
    <property type="component" value="Unassembled WGS sequence"/>
</dbReference>
<dbReference type="EMBL" id="QNVI01000058">
    <property type="protein sequence ID" value="TDA38145.1"/>
    <property type="molecule type" value="Genomic_DNA"/>
</dbReference>
<dbReference type="SUPFAM" id="SSF53756">
    <property type="entry name" value="UDP-Glycosyltransferase/glycogen phosphorylase"/>
    <property type="match status" value="1"/>
</dbReference>
<evidence type="ECO:0000313" key="4">
    <source>
        <dbReference type="Proteomes" id="UP000316080"/>
    </source>
</evidence>
<organism evidence="3 5">
    <name type="scientific">Thermoproteota archaeon</name>
    <dbReference type="NCBI Taxonomy" id="2056631"/>
    <lineage>
        <taxon>Archaea</taxon>
        <taxon>Thermoproteota</taxon>
    </lineage>
</organism>
<dbReference type="AlphaFoldDB" id="A0A523BB51"/>
<dbReference type="Pfam" id="PF13439">
    <property type="entry name" value="Glyco_transf_4"/>
    <property type="match status" value="1"/>
</dbReference>
<evidence type="ECO:0000313" key="2">
    <source>
        <dbReference type="EMBL" id="RZN55799.1"/>
    </source>
</evidence>
<protein>
    <recommendedName>
        <fullName evidence="1">Glycosyltransferase subfamily 4-like N-terminal domain-containing protein</fullName>
    </recommendedName>
</protein>
<name>A0A523BB51_9CREN</name>
<dbReference type="Gene3D" id="3.40.50.2000">
    <property type="entry name" value="Glycogen Phosphorylase B"/>
    <property type="match status" value="1"/>
</dbReference>
<comment type="caution">
    <text evidence="3">The sequence shown here is derived from an EMBL/GenBank/DDBJ whole genome shotgun (WGS) entry which is preliminary data.</text>
</comment>